<dbReference type="InterPro" id="IPR036908">
    <property type="entry name" value="RlpA-like_sf"/>
</dbReference>
<dbReference type="PANTHER" id="PTHR47480:SF6">
    <property type="entry name" value="EXPANSIN-LIKE EG45 DOMAIN-CONTAINING PROTEIN"/>
    <property type="match status" value="1"/>
</dbReference>
<evidence type="ECO:0000259" key="2">
    <source>
        <dbReference type="PROSITE" id="PS50842"/>
    </source>
</evidence>
<gene>
    <name evidence="3" type="ORF">RJ640_021145</name>
</gene>
<dbReference type="Proteomes" id="UP001187471">
    <property type="component" value="Unassembled WGS sequence"/>
</dbReference>
<dbReference type="PROSITE" id="PS50842">
    <property type="entry name" value="EXPANSIN_EG45"/>
    <property type="match status" value="1"/>
</dbReference>
<dbReference type="SUPFAM" id="SSF50685">
    <property type="entry name" value="Barwin-like endoglucanases"/>
    <property type="match status" value="1"/>
</dbReference>
<sequence>MMLLCHNSHRNIDAINEEGGWPEGPTIKDLDLAIRATLKGWKFLYLGSFKRVALWKKRLGPRFCLKNQGREVGQDGEEGSVERTPTGKPREIHRRPATKCNGNRQDQFPPGNLFVSVSEGLWDNGAACGRRYRLKCLSGTKRPCKGGTVDVKVVDFCSKRPCPSTIVMSKSAFSAISHSPKAKINVEYIQI</sequence>
<evidence type="ECO:0000256" key="1">
    <source>
        <dbReference type="SAM" id="MobiDB-lite"/>
    </source>
</evidence>
<dbReference type="InterPro" id="IPR007112">
    <property type="entry name" value="Expansin/allergen_DPBB_dom"/>
</dbReference>
<protein>
    <recommendedName>
        <fullName evidence="2">Expansin-like EG45 domain-containing protein</fullName>
    </recommendedName>
</protein>
<keyword evidence="4" id="KW-1185">Reference proteome</keyword>
<name>A0AA88R6R5_9ASTE</name>
<comment type="caution">
    <text evidence="3">The sequence shown here is derived from an EMBL/GenBank/DDBJ whole genome shotgun (WGS) entry which is preliminary data.</text>
</comment>
<dbReference type="InterPro" id="IPR009009">
    <property type="entry name" value="RlpA-like_DPBB"/>
</dbReference>
<organism evidence="3 4">
    <name type="scientific">Escallonia rubra</name>
    <dbReference type="NCBI Taxonomy" id="112253"/>
    <lineage>
        <taxon>Eukaryota</taxon>
        <taxon>Viridiplantae</taxon>
        <taxon>Streptophyta</taxon>
        <taxon>Embryophyta</taxon>
        <taxon>Tracheophyta</taxon>
        <taxon>Spermatophyta</taxon>
        <taxon>Magnoliopsida</taxon>
        <taxon>eudicotyledons</taxon>
        <taxon>Gunneridae</taxon>
        <taxon>Pentapetalae</taxon>
        <taxon>asterids</taxon>
        <taxon>campanulids</taxon>
        <taxon>Escalloniales</taxon>
        <taxon>Escalloniaceae</taxon>
        <taxon>Escallonia</taxon>
    </lineage>
</organism>
<feature type="region of interest" description="Disordered" evidence="1">
    <location>
        <begin position="71"/>
        <end position="104"/>
    </location>
</feature>
<feature type="domain" description="Expansin-like EG45" evidence="2">
    <location>
        <begin position="97"/>
        <end position="191"/>
    </location>
</feature>
<proteinExistence type="predicted"/>
<dbReference type="EMBL" id="JAVXUO010001781">
    <property type="protein sequence ID" value="KAK2979239.1"/>
    <property type="molecule type" value="Genomic_DNA"/>
</dbReference>
<dbReference type="Gene3D" id="2.40.40.10">
    <property type="entry name" value="RlpA-like domain"/>
    <property type="match status" value="1"/>
</dbReference>
<reference evidence="3" key="1">
    <citation type="submission" date="2022-12" db="EMBL/GenBank/DDBJ databases">
        <title>Draft genome assemblies for two species of Escallonia (Escalloniales).</title>
        <authorList>
            <person name="Chanderbali A."/>
            <person name="Dervinis C."/>
            <person name="Anghel I."/>
            <person name="Soltis D."/>
            <person name="Soltis P."/>
            <person name="Zapata F."/>
        </authorList>
    </citation>
    <scope>NUCLEOTIDE SEQUENCE</scope>
    <source>
        <strain evidence="3">UCBG92.1500</strain>
        <tissue evidence="3">Leaf</tissue>
    </source>
</reference>
<accession>A0AA88R6R5</accession>
<evidence type="ECO:0000313" key="4">
    <source>
        <dbReference type="Proteomes" id="UP001187471"/>
    </source>
</evidence>
<dbReference type="PANTHER" id="PTHR47480">
    <property type="entry name" value="EG45-LIKE DOMAIN CONTAINING PROTEIN"/>
    <property type="match status" value="1"/>
</dbReference>
<dbReference type="CDD" id="cd22269">
    <property type="entry name" value="DPBB_EG45-like"/>
    <property type="match status" value="1"/>
</dbReference>
<dbReference type="Pfam" id="PF03330">
    <property type="entry name" value="DPBB_1"/>
    <property type="match status" value="1"/>
</dbReference>
<evidence type="ECO:0000313" key="3">
    <source>
        <dbReference type="EMBL" id="KAK2979239.1"/>
    </source>
</evidence>
<dbReference type="AlphaFoldDB" id="A0AA88R6R5"/>